<evidence type="ECO:0000313" key="4">
    <source>
        <dbReference type="Proteomes" id="UP000182444"/>
    </source>
</evidence>
<dbReference type="eggNOG" id="KOG2598">
    <property type="taxonomic scope" value="Eukaryota"/>
</dbReference>
<dbReference type="VEuPathDB" id="FungiDB:YALI1_E05103g"/>
<feature type="domain" description="Pyridoxamine kinase/Phosphomethylpyrimidine kinase" evidence="2">
    <location>
        <begin position="16"/>
        <end position="281"/>
    </location>
</feature>
<dbReference type="VEuPathDB" id="FungiDB:YALI0_E04224g"/>
<dbReference type="FunFam" id="3.40.1190.20:FF:000034">
    <property type="entry name" value="Putative hydroxymethylpyrimidine/ phosphomethylpyrimidine kinase 2"/>
    <property type="match status" value="1"/>
</dbReference>
<dbReference type="GO" id="GO:0005829">
    <property type="term" value="C:cytosol"/>
    <property type="evidence" value="ECO:0007669"/>
    <property type="project" value="TreeGrafter"/>
</dbReference>
<evidence type="ECO:0000259" key="2">
    <source>
        <dbReference type="Pfam" id="PF08543"/>
    </source>
</evidence>
<dbReference type="OrthoDB" id="10028886at2759"/>
<protein>
    <submittedName>
        <fullName evidence="3">Uncharacterized protein</fullName>
    </submittedName>
</protein>
<dbReference type="OMA" id="FWEMFPY"/>
<dbReference type="Gene3D" id="3.40.1190.20">
    <property type="match status" value="1"/>
</dbReference>
<dbReference type="InterPro" id="IPR004305">
    <property type="entry name" value="Thiaminase-2/PQQC"/>
</dbReference>
<dbReference type="GO" id="GO:0008972">
    <property type="term" value="F:phosphomethylpyrimidine kinase activity"/>
    <property type="evidence" value="ECO:0007669"/>
    <property type="project" value="InterPro"/>
</dbReference>
<gene>
    <name evidence="3" type="ORF">YALI1_E05103g</name>
</gene>
<dbReference type="GO" id="GO:0008902">
    <property type="term" value="F:hydroxymethylpyrimidine kinase activity"/>
    <property type="evidence" value="ECO:0007669"/>
    <property type="project" value="TreeGrafter"/>
</dbReference>
<dbReference type="Gene3D" id="1.20.910.10">
    <property type="entry name" value="Heme oxygenase-like"/>
    <property type="match status" value="1"/>
</dbReference>
<evidence type="ECO:0000259" key="1">
    <source>
        <dbReference type="Pfam" id="PF03070"/>
    </source>
</evidence>
<dbReference type="CDD" id="cd19367">
    <property type="entry name" value="TenA_C_ScTHI20-like"/>
    <property type="match status" value="1"/>
</dbReference>
<dbReference type="AlphaFoldDB" id="A0A1H6Q640"/>
<dbReference type="PANTHER" id="PTHR20858:SF17">
    <property type="entry name" value="HYDROXYMETHYLPYRIMIDINE_PHOSPHOMETHYLPYRIMIDINE KINASE THI20-RELATED"/>
    <property type="match status" value="1"/>
</dbReference>
<dbReference type="CDD" id="cd01169">
    <property type="entry name" value="HMPP_kinase"/>
    <property type="match status" value="1"/>
</dbReference>
<organism evidence="3 4">
    <name type="scientific">Yarrowia lipolytica</name>
    <name type="common">Candida lipolytica</name>
    <dbReference type="NCBI Taxonomy" id="4952"/>
    <lineage>
        <taxon>Eukaryota</taxon>
        <taxon>Fungi</taxon>
        <taxon>Dikarya</taxon>
        <taxon>Ascomycota</taxon>
        <taxon>Saccharomycotina</taxon>
        <taxon>Dipodascomycetes</taxon>
        <taxon>Dipodascales</taxon>
        <taxon>Dipodascales incertae sedis</taxon>
        <taxon>Yarrowia</taxon>
    </lineage>
</organism>
<dbReference type="SUPFAM" id="SSF48613">
    <property type="entry name" value="Heme oxygenase-like"/>
    <property type="match status" value="1"/>
</dbReference>
<feature type="domain" description="Thiaminase-2/PQQC" evidence="1">
    <location>
        <begin position="303"/>
        <end position="509"/>
    </location>
</feature>
<sequence>MTDTRPPSVLTIAGSDSSGGAGIEADLKTITVHGCYGMTTITGLTAQNTTGVEKIHPIEDQGFITACLDAVFSDVGVDVVKTGMLSSQETITTVTNYLKKHHANKASVIDPVLCSTSGSTLFPAEYVSVYLELFGLATIVTPNIPEAVELASVLEKKKFETPKTVQDMKDLAVSIHKTGAKWVLIKGGHLSFTKDKEPAKENDTDKVVIDVLYDGKDFTELVMPYITTKSTHGTGCTLASAIASNLAKGKDIPQAVLEGTQYIQNAIFEAHPIGKGHGPVNHTYNMRVLPFQKGHFLDYLLSHPKVAPAWKQYVEHPFVMQLAKGDLKPECYYYFLQQDYLYLRHYARAAALSGYKAKNIAQTAAAGVIIDTIQSELGLHIDHCKENGMSLEELENSEEGLQCYAYTRYLIDVGAAEDWLALQFATSPCLFGYGIAARNGKNHPEYKPGNRYSSWIDKYVDPKFGCATETGRALLEEEAPKVSPERLEELIEIFATATKMEVTFWNKALTLGE</sequence>
<dbReference type="InterPro" id="IPR004399">
    <property type="entry name" value="HMP/HMP-P_kinase_dom"/>
</dbReference>
<dbReference type="EMBL" id="CP017557">
    <property type="protein sequence ID" value="AOW04933.1"/>
    <property type="molecule type" value="Genomic_DNA"/>
</dbReference>
<dbReference type="InterPro" id="IPR029056">
    <property type="entry name" value="Ribokinase-like"/>
</dbReference>
<dbReference type="Pfam" id="PF08543">
    <property type="entry name" value="Phos_pyr_kin"/>
    <property type="match status" value="1"/>
</dbReference>
<dbReference type="InterPro" id="IPR013749">
    <property type="entry name" value="PM/HMP-P_kinase-1"/>
</dbReference>
<accession>A0A1H6Q640</accession>
<dbReference type="RefSeq" id="XP_503531.1">
    <property type="nucleotide sequence ID" value="XM_503531.1"/>
</dbReference>
<dbReference type="GeneID" id="2912185"/>
<dbReference type="SUPFAM" id="SSF53613">
    <property type="entry name" value="Ribokinase-like"/>
    <property type="match status" value="1"/>
</dbReference>
<dbReference type="PANTHER" id="PTHR20858">
    <property type="entry name" value="PHOSPHOMETHYLPYRIMIDINE KINASE"/>
    <property type="match status" value="1"/>
</dbReference>
<dbReference type="Proteomes" id="UP000182444">
    <property type="component" value="Chromosome 1E"/>
</dbReference>
<dbReference type="Pfam" id="PF03070">
    <property type="entry name" value="TENA_THI-4"/>
    <property type="match status" value="1"/>
</dbReference>
<dbReference type="GO" id="GO:0009228">
    <property type="term" value="P:thiamine biosynthetic process"/>
    <property type="evidence" value="ECO:0007669"/>
    <property type="project" value="InterPro"/>
</dbReference>
<dbReference type="KEGG" id="yli:2912185"/>
<dbReference type="NCBIfam" id="TIGR00097">
    <property type="entry name" value="HMP-P_kinase"/>
    <property type="match status" value="1"/>
</dbReference>
<reference evidence="3 4" key="1">
    <citation type="journal article" date="2016" name="PLoS ONE">
        <title>Sequence Assembly of Yarrowia lipolytica Strain W29/CLIB89 Shows Transposable Element Diversity.</title>
        <authorList>
            <person name="Magnan C."/>
            <person name="Yu J."/>
            <person name="Chang I."/>
            <person name="Jahn E."/>
            <person name="Kanomata Y."/>
            <person name="Wu J."/>
            <person name="Zeller M."/>
            <person name="Oakes M."/>
            <person name="Baldi P."/>
            <person name="Sandmeyer S."/>
        </authorList>
    </citation>
    <scope>NUCLEOTIDE SEQUENCE [LARGE SCALE GENOMIC DNA]</scope>
    <source>
        <strain evidence="4">CLIB89(W29)</strain>
    </source>
</reference>
<evidence type="ECO:0000313" key="3">
    <source>
        <dbReference type="EMBL" id="AOW04933.1"/>
    </source>
</evidence>
<dbReference type="InterPro" id="IPR016084">
    <property type="entry name" value="Haem_Oase-like_multi-hlx"/>
</dbReference>
<name>A0A1H6Q640_YARLL</name>
<dbReference type="FunFam" id="1.20.910.10:FF:000003">
    <property type="entry name" value="Hydroxymethylpyrimidine/phosphomethylpyrimidine kinase THI20"/>
    <property type="match status" value="1"/>
</dbReference>
<proteinExistence type="predicted"/>